<accession>A0A8S5MPW4</accession>
<name>A0A8S5MPW4_9CAUD</name>
<proteinExistence type="predicted"/>
<protein>
    <submittedName>
        <fullName evidence="1">Uncharacterized protein</fullName>
    </submittedName>
</protein>
<reference evidence="1" key="1">
    <citation type="journal article" date="2021" name="Proc. Natl. Acad. Sci. U.S.A.">
        <title>A Catalog of Tens of Thousands of Viruses from Human Metagenomes Reveals Hidden Associations with Chronic Diseases.</title>
        <authorList>
            <person name="Tisza M.J."/>
            <person name="Buck C.B."/>
        </authorList>
    </citation>
    <scope>NUCLEOTIDE SEQUENCE</scope>
    <source>
        <strain evidence="1">CtUS21</strain>
    </source>
</reference>
<dbReference type="EMBL" id="BK014959">
    <property type="protein sequence ID" value="DAD84377.1"/>
    <property type="molecule type" value="Genomic_DNA"/>
</dbReference>
<sequence length="32" mass="3604">MHGLVATLTPQKRQAMGSRLVNAYYEKAKGKR</sequence>
<evidence type="ECO:0000313" key="1">
    <source>
        <dbReference type="EMBL" id="DAD84377.1"/>
    </source>
</evidence>
<organism evidence="1">
    <name type="scientific">Podoviridae sp. ctUS21</name>
    <dbReference type="NCBI Taxonomy" id="2826557"/>
    <lineage>
        <taxon>Viruses</taxon>
        <taxon>Duplodnaviria</taxon>
        <taxon>Heunggongvirae</taxon>
        <taxon>Uroviricota</taxon>
        <taxon>Caudoviricetes</taxon>
    </lineage>
</organism>